<organism evidence="3 4">
    <name type="scientific">Natrarchaeobius chitinivorans</name>
    <dbReference type="NCBI Taxonomy" id="1679083"/>
    <lineage>
        <taxon>Archaea</taxon>
        <taxon>Methanobacteriati</taxon>
        <taxon>Methanobacteriota</taxon>
        <taxon>Stenosarchaea group</taxon>
        <taxon>Halobacteria</taxon>
        <taxon>Halobacteriales</taxon>
        <taxon>Natrialbaceae</taxon>
        <taxon>Natrarchaeobius</taxon>
    </lineage>
</organism>
<dbReference type="Pfam" id="PF00582">
    <property type="entry name" value="Usp"/>
    <property type="match status" value="1"/>
</dbReference>
<comment type="similarity">
    <text evidence="1">Belongs to the universal stress protein A family.</text>
</comment>
<dbReference type="SUPFAM" id="SSF52402">
    <property type="entry name" value="Adenine nucleotide alpha hydrolases-like"/>
    <property type="match status" value="1"/>
</dbReference>
<dbReference type="InterPro" id="IPR014729">
    <property type="entry name" value="Rossmann-like_a/b/a_fold"/>
</dbReference>
<name>A0A3N6MLX8_NATCH</name>
<dbReference type="InterPro" id="IPR006015">
    <property type="entry name" value="Universal_stress_UspA"/>
</dbReference>
<comment type="caution">
    <text evidence="3">The sequence shown here is derived from an EMBL/GenBank/DDBJ whole genome shotgun (WGS) entry which is preliminary data.</text>
</comment>
<dbReference type="Proteomes" id="UP000281431">
    <property type="component" value="Unassembled WGS sequence"/>
</dbReference>
<gene>
    <name evidence="3" type="ORF">EA472_04220</name>
</gene>
<dbReference type="CDD" id="cd00293">
    <property type="entry name" value="USP-like"/>
    <property type="match status" value="1"/>
</dbReference>
<evidence type="ECO:0000259" key="2">
    <source>
        <dbReference type="Pfam" id="PF00582"/>
    </source>
</evidence>
<dbReference type="InterPro" id="IPR006016">
    <property type="entry name" value="UspA"/>
</dbReference>
<accession>A0A3N6MLX8</accession>
<evidence type="ECO:0000313" key="3">
    <source>
        <dbReference type="EMBL" id="RQH02515.1"/>
    </source>
</evidence>
<protein>
    <submittedName>
        <fullName evidence="3">Universal stress protein</fullName>
    </submittedName>
</protein>
<evidence type="ECO:0000256" key="1">
    <source>
        <dbReference type="ARBA" id="ARBA00008791"/>
    </source>
</evidence>
<feature type="domain" description="UspA" evidence="2">
    <location>
        <begin position="1"/>
        <end position="146"/>
    </location>
</feature>
<dbReference type="PANTHER" id="PTHR46268:SF24">
    <property type="entry name" value="UNIVERSAL STRESS PROTEIN"/>
    <property type="match status" value="1"/>
</dbReference>
<dbReference type="OrthoDB" id="105697at2157"/>
<dbReference type="PANTHER" id="PTHR46268">
    <property type="entry name" value="STRESS RESPONSE PROTEIN NHAX"/>
    <property type="match status" value="1"/>
</dbReference>
<keyword evidence="4" id="KW-1185">Reference proteome</keyword>
<dbReference type="AlphaFoldDB" id="A0A3N6MLX8"/>
<dbReference type="PRINTS" id="PR01438">
    <property type="entry name" value="UNVRSLSTRESS"/>
</dbReference>
<dbReference type="Gene3D" id="3.40.50.620">
    <property type="entry name" value="HUPs"/>
    <property type="match status" value="1"/>
</dbReference>
<proteinExistence type="inferred from homology"/>
<evidence type="ECO:0000313" key="4">
    <source>
        <dbReference type="Proteomes" id="UP000281431"/>
    </source>
</evidence>
<reference evidence="3 4" key="1">
    <citation type="submission" date="2018-10" db="EMBL/GenBank/DDBJ databases">
        <title>Natrarchaeobius chitinivorans gen. nov., sp. nov., and Natrarchaeobius haloalkaliphilus sp. nov., alkaliphilic, chitin-utilizing haloarchaea from hypersaline alkaline lakes.</title>
        <authorList>
            <person name="Sorokin D.Y."/>
            <person name="Elcheninov A.G."/>
            <person name="Kostrikina N.A."/>
            <person name="Bale N.J."/>
            <person name="Sinninghe Damste J.S."/>
            <person name="Khijniak T.V."/>
            <person name="Kublanov I.V."/>
            <person name="Toshchakov S.V."/>
        </authorList>
    </citation>
    <scope>NUCLEOTIDE SEQUENCE [LARGE SCALE GENOMIC DNA]</scope>
    <source>
        <strain evidence="3 4">AArcht7</strain>
    </source>
</reference>
<sequence length="146" mass="15670">MVKHVLVPVDGSEPAEKAIDHVRTTTADSVERVTVIHVVDPAEGVYSGAHEGYYDRAAYDRAVERGEDLCSSARDDLEEALPSSTAVETAVLTGEPARTIVNYADEHDIDHVVIGSHGREGVSRILLGSVAETVTRRAAVPVTIVR</sequence>
<dbReference type="EMBL" id="REFZ01000002">
    <property type="protein sequence ID" value="RQH02515.1"/>
    <property type="molecule type" value="Genomic_DNA"/>
</dbReference>